<sequence length="170" mass="19288">MRTTDFSAAPTKAQASAMFIGATRYNGPLAWARLTPKWLAMVRDMKRMPGYCGHQVFWEAPWTLGTIGWFATRDDMMRFARTGTHREMMQWATDGTRNATGGWIRLYTVDPHGYSNGVWRAEDGLMDHIEHFTPVASETEGPTVRRQPRDDEAVRRQPRTAIEPGGAGER</sequence>
<gene>
    <name evidence="2" type="ordered locus">Ksed_02450</name>
</gene>
<evidence type="ECO:0000313" key="3">
    <source>
        <dbReference type="Proteomes" id="UP000006666"/>
    </source>
</evidence>
<dbReference type="EMBL" id="CP001686">
    <property type="protein sequence ID" value="ACV05328.1"/>
    <property type="molecule type" value="Genomic_DNA"/>
</dbReference>
<keyword evidence="3" id="KW-1185">Reference proteome</keyword>
<dbReference type="eggNOG" id="ENOG50328NA">
    <property type="taxonomic scope" value="Bacteria"/>
</dbReference>
<proteinExistence type="predicted"/>
<dbReference type="HOGENOM" id="CLU_1754920_0_0_11"/>
<accession>C7NJJ8</accession>
<name>C7NJJ8_KYTSD</name>
<feature type="region of interest" description="Disordered" evidence="1">
    <location>
        <begin position="136"/>
        <end position="170"/>
    </location>
</feature>
<protein>
    <recommendedName>
        <fullName evidence="4">DUF4188 domain-containing protein</fullName>
    </recommendedName>
</protein>
<dbReference type="RefSeq" id="WP_012801746.1">
    <property type="nucleotide sequence ID" value="NC_013169.1"/>
</dbReference>
<dbReference type="AlphaFoldDB" id="C7NJJ8"/>
<evidence type="ECO:0000313" key="2">
    <source>
        <dbReference type="EMBL" id="ACV05328.1"/>
    </source>
</evidence>
<organism evidence="2 3">
    <name type="scientific">Kytococcus sedentarius (strain ATCC 14392 / DSM 20547 / JCM 11482 / CCUG 33030 / NBRC 15357 / NCTC 11040 / CCM 314 / 541)</name>
    <name type="common">Micrococcus sedentarius</name>
    <dbReference type="NCBI Taxonomy" id="478801"/>
    <lineage>
        <taxon>Bacteria</taxon>
        <taxon>Bacillati</taxon>
        <taxon>Actinomycetota</taxon>
        <taxon>Actinomycetes</taxon>
        <taxon>Micrococcales</taxon>
        <taxon>Kytococcaceae</taxon>
        <taxon>Kytococcus</taxon>
    </lineage>
</organism>
<reference evidence="2 3" key="1">
    <citation type="journal article" date="2009" name="Stand. Genomic Sci.">
        <title>Complete genome sequence of Kytococcus sedentarius type strain (541).</title>
        <authorList>
            <person name="Sims D."/>
            <person name="Brettin T."/>
            <person name="Detter J.C."/>
            <person name="Han C."/>
            <person name="Lapidus A."/>
            <person name="Copeland A."/>
            <person name="Glavina Del Rio T."/>
            <person name="Nolan M."/>
            <person name="Chen F."/>
            <person name="Lucas S."/>
            <person name="Tice H."/>
            <person name="Cheng J.F."/>
            <person name="Bruce D."/>
            <person name="Goodwin L."/>
            <person name="Pitluck S."/>
            <person name="Ovchinnikova G."/>
            <person name="Pati A."/>
            <person name="Ivanova N."/>
            <person name="Mavrommatis K."/>
            <person name="Chen A."/>
            <person name="Palaniappan K."/>
            <person name="D'haeseleer P."/>
            <person name="Chain P."/>
            <person name="Bristow J."/>
            <person name="Eisen J.A."/>
            <person name="Markowitz V."/>
            <person name="Hugenholtz P."/>
            <person name="Schneider S."/>
            <person name="Goker M."/>
            <person name="Pukall R."/>
            <person name="Kyrpides N.C."/>
            <person name="Klenk H.P."/>
        </authorList>
    </citation>
    <scope>NUCLEOTIDE SEQUENCE [LARGE SCALE GENOMIC DNA]</scope>
    <source>
        <strain evidence="3">ATCC 14392 / DSM 20547 / JCM 11482 / CCUG 33030 / NBRC 15357 / NCTC 11040 / CCM 314 / 541</strain>
    </source>
</reference>
<dbReference type="KEGG" id="kse:Ksed_02450"/>
<evidence type="ECO:0000256" key="1">
    <source>
        <dbReference type="SAM" id="MobiDB-lite"/>
    </source>
</evidence>
<dbReference type="Proteomes" id="UP000006666">
    <property type="component" value="Chromosome"/>
</dbReference>
<dbReference type="STRING" id="478801.Ksed_02450"/>
<evidence type="ECO:0008006" key="4">
    <source>
        <dbReference type="Google" id="ProtNLM"/>
    </source>
</evidence>